<dbReference type="AlphaFoldDB" id="A0A2V0RK25"/>
<dbReference type="EMBL" id="BDQA01000348">
    <property type="protein sequence ID" value="GBH21802.1"/>
    <property type="molecule type" value="Genomic_RNA"/>
</dbReference>
<name>A0A2V0RK25_9ZZZZ</name>
<accession>A0A2V0RK25</accession>
<reference evidence="1" key="1">
    <citation type="submission" date="2017-04" db="EMBL/GenBank/DDBJ databases">
        <title>Unveiling RNA virosphere associated with marine microorganisms.</title>
        <authorList>
            <person name="Urayama S."/>
            <person name="Takaki Y."/>
            <person name="Nishi S."/>
            <person name="Yoshida Y."/>
            <person name="Deguchi S."/>
            <person name="Takai K."/>
            <person name="Nunoura T."/>
        </authorList>
    </citation>
    <scope>NUCLEOTIDE SEQUENCE</scope>
</reference>
<comment type="caution">
    <text evidence="1">The sequence shown here is derived from an EMBL/GenBank/DDBJ whole genome shotgun (WGS) entry which is preliminary data.</text>
</comment>
<organism evidence="1">
    <name type="scientific">viral metagenome</name>
    <dbReference type="NCBI Taxonomy" id="1070528"/>
    <lineage>
        <taxon>unclassified sequences</taxon>
        <taxon>metagenomes</taxon>
        <taxon>organismal metagenomes</taxon>
    </lineage>
</organism>
<sequence>MNPDNPEHYYEPCERISYCTACDNLQIGHLYRMRRWDSDGGTSIVRKFICDGCVSVDIDHECIIQLSEQEDELVTEFKRIAREVFQRAHDERTSITQVSIEFYQTSLDDWNFDEHDPDFCSVCDPEECRYA</sequence>
<proteinExistence type="predicted"/>
<protein>
    <submittedName>
        <fullName evidence="1">Uncharacterized protein</fullName>
    </submittedName>
</protein>
<evidence type="ECO:0000313" key="1">
    <source>
        <dbReference type="EMBL" id="GBH21802.1"/>
    </source>
</evidence>